<evidence type="ECO:0000313" key="3">
    <source>
        <dbReference type="Proteomes" id="UP001050691"/>
    </source>
</evidence>
<proteinExistence type="predicted"/>
<evidence type="ECO:0000313" key="2">
    <source>
        <dbReference type="EMBL" id="GJJ10031.1"/>
    </source>
</evidence>
<accession>A0AAV5AAI6</accession>
<evidence type="ECO:0000256" key="1">
    <source>
        <dbReference type="SAM" id="MobiDB-lite"/>
    </source>
</evidence>
<dbReference type="EMBL" id="BPWL01000004">
    <property type="protein sequence ID" value="GJJ10031.1"/>
    <property type="molecule type" value="Genomic_DNA"/>
</dbReference>
<organism evidence="2 3">
    <name type="scientific">Clathrus columnatus</name>
    <dbReference type="NCBI Taxonomy" id="1419009"/>
    <lineage>
        <taxon>Eukaryota</taxon>
        <taxon>Fungi</taxon>
        <taxon>Dikarya</taxon>
        <taxon>Basidiomycota</taxon>
        <taxon>Agaricomycotina</taxon>
        <taxon>Agaricomycetes</taxon>
        <taxon>Phallomycetidae</taxon>
        <taxon>Phallales</taxon>
        <taxon>Clathraceae</taxon>
        <taxon>Clathrus</taxon>
    </lineage>
</organism>
<comment type="caution">
    <text evidence="2">The sequence shown here is derived from an EMBL/GenBank/DDBJ whole genome shotgun (WGS) entry which is preliminary data.</text>
</comment>
<gene>
    <name evidence="2" type="ORF">Clacol_004257</name>
</gene>
<feature type="compositionally biased region" description="Acidic residues" evidence="1">
    <location>
        <begin position="1"/>
        <end position="16"/>
    </location>
</feature>
<dbReference type="Proteomes" id="UP001050691">
    <property type="component" value="Unassembled WGS sequence"/>
</dbReference>
<reference evidence="2" key="1">
    <citation type="submission" date="2021-10" db="EMBL/GenBank/DDBJ databases">
        <title>De novo Genome Assembly of Clathrus columnatus (Basidiomycota, Fungi) Using Illumina and Nanopore Sequence Data.</title>
        <authorList>
            <person name="Ogiso-Tanaka E."/>
            <person name="Itagaki H."/>
            <person name="Hosoya T."/>
            <person name="Hosaka K."/>
        </authorList>
    </citation>
    <scope>NUCLEOTIDE SEQUENCE</scope>
    <source>
        <strain evidence="2">MO-923</strain>
    </source>
</reference>
<name>A0AAV5AAI6_9AGAM</name>
<protein>
    <submittedName>
        <fullName evidence="2">Uncharacterized protein</fullName>
    </submittedName>
</protein>
<keyword evidence="3" id="KW-1185">Reference proteome</keyword>
<feature type="region of interest" description="Disordered" evidence="1">
    <location>
        <begin position="1"/>
        <end position="42"/>
    </location>
</feature>
<sequence>MWKDTDDDDDESDTESTELIVPVESNSGSETAEVNPPGQPIVSTTAVESFPVLPPPDLTLLILERISSGSRISGTVRPNHGHVHQWRADDFDLARKTNSSRAYMARLLDNLPDGVASLPINGGYHSGRLLAVSVVVPEATQKWALKIGLKADESREHSGRNKLKRVKRQKGRFTHFCTPEMANKRLL</sequence>
<dbReference type="AlphaFoldDB" id="A0AAV5AAI6"/>